<dbReference type="STRING" id="675511.GCA_000341735_02128"/>
<gene>
    <name evidence="1" type="ORF">EQU24_04415</name>
</gene>
<keyword evidence="2" id="KW-1185">Reference proteome</keyword>
<dbReference type="EMBL" id="CP035467">
    <property type="protein sequence ID" value="QCW81574.1"/>
    <property type="molecule type" value="Genomic_DNA"/>
</dbReference>
<evidence type="ECO:0000313" key="1">
    <source>
        <dbReference type="EMBL" id="QCW81574.1"/>
    </source>
</evidence>
<evidence type="ECO:0000313" key="2">
    <source>
        <dbReference type="Proteomes" id="UP000305881"/>
    </source>
</evidence>
<dbReference type="KEGG" id="mbur:EQU24_04415"/>
<dbReference type="Proteomes" id="UP000305881">
    <property type="component" value="Chromosome"/>
</dbReference>
<dbReference type="RefSeq" id="WP_017840663.1">
    <property type="nucleotide sequence ID" value="NZ_CP035467.1"/>
</dbReference>
<sequence length="296" mass="34568">MKKTLKIPDIKNLPQSKSIFFLDSLKELDSYLSSLTIYETLIIHGSFGDFSFTEYSDLEITIVLGDVFCIKESTVSNQLVAINKMVNELIIKVDPLQHHGAFFINKYDISNYNESILPLCAYDNCWSLTSKEMEFTISNSVDDTKIVSRKHLELTLDRLRNPELFFRYGIGMYSIKQLLSNFLMVPVYYYQSKGVLLNKKQAIHRFSEDFHEIFNSTLSIATYLRNTWPVSPNWIKLLRNHTIYEKIPQNKVDLILINLYKNKKISDICINDFLIHMKKFLSNFQVVLDETRKLAD</sequence>
<dbReference type="AlphaFoldDB" id="A0A4P9UK66"/>
<reference evidence="2" key="1">
    <citation type="journal article" date="2019" name="J. Bacteriol.">
        <title>A Mutagenic Screen Identifies a TonB-Dependent Receptor Required for the Lanthanide Metal Switch in the Type I Methanotroph 'Methylotuvimicrobium buryatense' 5GB1C.</title>
        <authorList>
            <person name="Groom J.D."/>
            <person name="Ford S.M."/>
            <person name="Pesesky M.W."/>
            <person name="Lidstrom M.E."/>
        </authorList>
    </citation>
    <scope>NUCLEOTIDE SEQUENCE [LARGE SCALE GENOMIC DNA]</scope>
    <source>
        <strain evidence="2">5GB1C</strain>
    </source>
</reference>
<name>A0A4P9UK66_METBY</name>
<evidence type="ECO:0008006" key="3">
    <source>
        <dbReference type="Google" id="ProtNLM"/>
    </source>
</evidence>
<dbReference type="OrthoDB" id="1422119at2"/>
<proteinExistence type="predicted"/>
<protein>
    <recommendedName>
        <fullName evidence="3">Polymerase nucleotidyl transferase domain-containing protein</fullName>
    </recommendedName>
</protein>
<organism evidence="1 2">
    <name type="scientific">Methylotuvimicrobium buryatense</name>
    <name type="common">Methylomicrobium buryatense</name>
    <dbReference type="NCBI Taxonomy" id="95641"/>
    <lineage>
        <taxon>Bacteria</taxon>
        <taxon>Pseudomonadati</taxon>
        <taxon>Pseudomonadota</taxon>
        <taxon>Gammaproteobacteria</taxon>
        <taxon>Methylococcales</taxon>
        <taxon>Methylococcaceae</taxon>
        <taxon>Methylotuvimicrobium</taxon>
    </lineage>
</organism>
<accession>A0A4P9UK66</accession>